<feature type="chain" id="PRO_5038816396" evidence="4">
    <location>
        <begin position="24"/>
        <end position="433"/>
    </location>
</feature>
<comment type="caution">
    <text evidence="5">The sequence shown here is derived from an EMBL/GenBank/DDBJ whole genome shotgun (WGS) entry which is preliminary data.</text>
</comment>
<accession>A0A0M2T1Z6</accession>
<evidence type="ECO:0000313" key="5">
    <source>
        <dbReference type="EMBL" id="KKK38830.1"/>
    </source>
</evidence>
<dbReference type="PANTHER" id="PTHR43649">
    <property type="entry name" value="ARABINOSE-BINDING PROTEIN-RELATED"/>
    <property type="match status" value="1"/>
</dbReference>
<dbReference type="EMBL" id="LAYY01000005">
    <property type="protein sequence ID" value="KKK38830.1"/>
    <property type="molecule type" value="Genomic_DNA"/>
</dbReference>
<evidence type="ECO:0000256" key="2">
    <source>
        <dbReference type="ARBA" id="ARBA00022448"/>
    </source>
</evidence>
<dbReference type="InterPro" id="IPR006059">
    <property type="entry name" value="SBP"/>
</dbReference>
<dbReference type="PANTHER" id="PTHR43649:SF34">
    <property type="entry name" value="ABC TRANSPORTER PERIPLASMIC-BINDING PROTEIN YCJN-RELATED"/>
    <property type="match status" value="1"/>
</dbReference>
<keyword evidence="2" id="KW-0813">Transport</keyword>
<dbReference type="SUPFAM" id="SSF53850">
    <property type="entry name" value="Periplasmic binding protein-like II"/>
    <property type="match status" value="1"/>
</dbReference>
<gene>
    <name evidence="5" type="ORF">WQ57_05605</name>
</gene>
<evidence type="ECO:0000256" key="1">
    <source>
        <dbReference type="ARBA" id="ARBA00008520"/>
    </source>
</evidence>
<dbReference type="Pfam" id="PF01547">
    <property type="entry name" value="SBP_bac_1"/>
    <property type="match status" value="1"/>
</dbReference>
<evidence type="ECO:0000256" key="4">
    <source>
        <dbReference type="SAM" id="SignalP"/>
    </source>
</evidence>
<comment type="similarity">
    <text evidence="1">Belongs to the bacterial solute-binding protein 1 family.</text>
</comment>
<feature type="signal peptide" evidence="4">
    <location>
        <begin position="1"/>
        <end position="23"/>
    </location>
</feature>
<dbReference type="PATRIC" id="fig|1408103.3.peg.1260"/>
<dbReference type="OrthoDB" id="9763054at2"/>
<name>A0A0M2T1Z6_9BACI</name>
<evidence type="ECO:0000256" key="3">
    <source>
        <dbReference type="ARBA" id="ARBA00022729"/>
    </source>
</evidence>
<dbReference type="InterPro" id="IPR050490">
    <property type="entry name" value="Bact_solute-bd_prot1"/>
</dbReference>
<dbReference type="Proteomes" id="UP000034166">
    <property type="component" value="Unassembled WGS sequence"/>
</dbReference>
<dbReference type="RefSeq" id="WP_046522764.1">
    <property type="nucleotide sequence ID" value="NZ_LAYY01000005.1"/>
</dbReference>
<protein>
    <submittedName>
        <fullName evidence="5">ABC transporter substrate-binding protein</fullName>
    </submittedName>
</protein>
<sequence length="433" mass="47262">MAFKMKKYSIAAGVLSASLLLSACGGNDTTQGTEKNGESTGDKVVVDIFQGKVEIADQLKALTDEYTKQNPNVTFNIETVGGGADGAAALKAKFASNNAPDIFTNDGDQAAQVWLDKFEDLSDQPWVEDAFEGTLDGMTIDGKVYGMPLNMEGYGFAYNKALFEKAGISELPKTLSELEEAAKKLDAAGITPFSIGYAEWWVLANHGLNVPFAYQDNADKFIAGLNDGSAKIEGNEHFKQYFELLDLTMKYGNKNPLTTDYNTQVTLFATGEAAMTQQGNWIQPMIDKISPDMEVGFIPMPLNDDPEKAGKVMVDVPSNWVVYNGAPDADKEAAKDFLNWMVSSEEGKRALTEEFKYIPAFKSIEAKAEDIGPLGADLLKYSQEGQTYQWQFMKYPDGAGQEFGAALQSYVAGKSTAEEAMKAMDSTWAKLKK</sequence>
<proteinExistence type="inferred from homology"/>
<evidence type="ECO:0000313" key="6">
    <source>
        <dbReference type="Proteomes" id="UP000034166"/>
    </source>
</evidence>
<reference evidence="5 6" key="1">
    <citation type="submission" date="2015-04" db="EMBL/GenBank/DDBJ databases">
        <title>Taxonomic description and genome sequence of Bacillus campisalis sp. nov., a novel member of the genus Bacillus isolated from solar saltern.</title>
        <authorList>
            <person name="Mathan Kumar R."/>
            <person name="Kaur G."/>
            <person name="Kumar A."/>
            <person name="Singh N.K."/>
            <person name="Kaur N."/>
            <person name="Kumar N."/>
            <person name="Mayilraj S."/>
        </authorList>
    </citation>
    <scope>NUCLEOTIDE SEQUENCE [LARGE SCALE GENOMIC DNA]</scope>
    <source>
        <strain evidence="5 6">SA2-6</strain>
    </source>
</reference>
<keyword evidence="6" id="KW-1185">Reference proteome</keyword>
<organism evidence="5 6">
    <name type="scientific">Mesobacillus campisalis</name>
    <dbReference type="NCBI Taxonomy" id="1408103"/>
    <lineage>
        <taxon>Bacteria</taxon>
        <taxon>Bacillati</taxon>
        <taxon>Bacillota</taxon>
        <taxon>Bacilli</taxon>
        <taxon>Bacillales</taxon>
        <taxon>Bacillaceae</taxon>
        <taxon>Mesobacillus</taxon>
    </lineage>
</organism>
<dbReference type="PROSITE" id="PS51257">
    <property type="entry name" value="PROKAR_LIPOPROTEIN"/>
    <property type="match status" value="1"/>
</dbReference>
<dbReference type="AlphaFoldDB" id="A0A0M2T1Z6"/>
<dbReference type="Gene3D" id="3.40.190.10">
    <property type="entry name" value="Periplasmic binding protein-like II"/>
    <property type="match status" value="2"/>
</dbReference>
<keyword evidence="3 4" id="KW-0732">Signal</keyword>